<dbReference type="Pfam" id="PF01061">
    <property type="entry name" value="ABC2_membrane"/>
    <property type="match status" value="2"/>
</dbReference>
<keyword evidence="2" id="KW-0813">Transport</keyword>
<feature type="domain" description="ABC-2 type transporter transmembrane" evidence="7">
    <location>
        <begin position="26"/>
        <end position="112"/>
    </location>
</feature>
<accession>A0A8S2F5R7</accession>
<dbReference type="AlphaFoldDB" id="A0A8S2F5R7"/>
<evidence type="ECO:0000256" key="2">
    <source>
        <dbReference type="ARBA" id="ARBA00022448"/>
    </source>
</evidence>
<protein>
    <recommendedName>
        <fullName evidence="7">ABC-2 type transporter transmembrane domain-containing protein</fullName>
    </recommendedName>
</protein>
<dbReference type="Proteomes" id="UP000682733">
    <property type="component" value="Unassembled WGS sequence"/>
</dbReference>
<proteinExistence type="predicted"/>
<keyword evidence="4 6" id="KW-1133">Transmembrane helix</keyword>
<evidence type="ECO:0000259" key="7">
    <source>
        <dbReference type="Pfam" id="PF01061"/>
    </source>
</evidence>
<evidence type="ECO:0000256" key="4">
    <source>
        <dbReference type="ARBA" id="ARBA00022989"/>
    </source>
</evidence>
<keyword evidence="3 6" id="KW-0812">Transmembrane</keyword>
<feature type="transmembrane region" description="Helical" evidence="6">
    <location>
        <begin position="135"/>
        <end position="157"/>
    </location>
</feature>
<evidence type="ECO:0000256" key="3">
    <source>
        <dbReference type="ARBA" id="ARBA00022692"/>
    </source>
</evidence>
<comment type="subcellular location">
    <subcellularLocation>
        <location evidence="1">Membrane</location>
        <topology evidence="1">Multi-pass membrane protein</topology>
    </subcellularLocation>
</comment>
<dbReference type="GO" id="GO:0016020">
    <property type="term" value="C:membrane"/>
    <property type="evidence" value="ECO:0007669"/>
    <property type="project" value="UniProtKB-SubCell"/>
</dbReference>
<dbReference type="EMBL" id="CAJOBA010044486">
    <property type="protein sequence ID" value="CAF4164575.1"/>
    <property type="molecule type" value="Genomic_DNA"/>
</dbReference>
<dbReference type="Proteomes" id="UP000677228">
    <property type="component" value="Unassembled WGS sequence"/>
</dbReference>
<feature type="domain" description="ABC-2 type transporter transmembrane" evidence="7">
    <location>
        <begin position="131"/>
        <end position="186"/>
    </location>
</feature>
<evidence type="ECO:0000256" key="1">
    <source>
        <dbReference type="ARBA" id="ARBA00004141"/>
    </source>
</evidence>
<evidence type="ECO:0000313" key="10">
    <source>
        <dbReference type="Proteomes" id="UP000677228"/>
    </source>
</evidence>
<evidence type="ECO:0000256" key="6">
    <source>
        <dbReference type="SAM" id="Phobius"/>
    </source>
</evidence>
<feature type="non-terminal residue" evidence="8">
    <location>
        <position position="1"/>
    </location>
</feature>
<dbReference type="EMBL" id="CAJNOK010022842">
    <property type="protein sequence ID" value="CAF1354166.1"/>
    <property type="molecule type" value="Genomic_DNA"/>
</dbReference>
<evidence type="ECO:0000256" key="5">
    <source>
        <dbReference type="ARBA" id="ARBA00023136"/>
    </source>
</evidence>
<dbReference type="InterPro" id="IPR013525">
    <property type="entry name" value="ABC2_TM"/>
</dbReference>
<gene>
    <name evidence="8" type="ORF">OVA965_LOCUS30940</name>
    <name evidence="9" type="ORF">TMI583_LOCUS31757</name>
</gene>
<feature type="transmembrane region" description="Helical" evidence="6">
    <location>
        <begin position="77"/>
        <end position="98"/>
    </location>
</feature>
<feature type="transmembrane region" description="Helical" evidence="6">
    <location>
        <begin position="42"/>
        <end position="65"/>
    </location>
</feature>
<keyword evidence="5 6" id="KW-0472">Membrane</keyword>
<sequence>DNYLNHHSSAQILYEKLPRKSRFNELYYVSQRVLRNLSRSPIVIIIQIGISVVFAILCGCVFFRVDHTLDQGVKKHAGAIFLVTVFQVLINLIALELFLKERALFIHVSVLRYELFFEILYKSYKEVHALSVTRLFRVASVILGMTYVIMIIFSGFIVDLKSIVGALNWMQWFSILRYALYGLNVKEFTNLKLCAAVANNATSICSYRGEDIVTERHIDYESDWDLWRNFLALGITLNYAFDHEA</sequence>
<comment type="caution">
    <text evidence="8">The sequence shown here is derived from an EMBL/GenBank/DDBJ whole genome shotgun (WGS) entry which is preliminary data.</text>
</comment>
<reference evidence="8" key="1">
    <citation type="submission" date="2021-02" db="EMBL/GenBank/DDBJ databases">
        <authorList>
            <person name="Nowell W R."/>
        </authorList>
    </citation>
    <scope>NUCLEOTIDE SEQUENCE</scope>
</reference>
<evidence type="ECO:0000313" key="9">
    <source>
        <dbReference type="EMBL" id="CAF4164575.1"/>
    </source>
</evidence>
<dbReference type="GO" id="GO:0140359">
    <property type="term" value="F:ABC-type transporter activity"/>
    <property type="evidence" value="ECO:0007669"/>
    <property type="project" value="InterPro"/>
</dbReference>
<dbReference type="PANTHER" id="PTHR19241">
    <property type="entry name" value="ATP-BINDING CASSETTE TRANSPORTER"/>
    <property type="match status" value="1"/>
</dbReference>
<evidence type="ECO:0000313" key="8">
    <source>
        <dbReference type="EMBL" id="CAF1354166.1"/>
    </source>
</evidence>
<organism evidence="8 10">
    <name type="scientific">Didymodactylos carnosus</name>
    <dbReference type="NCBI Taxonomy" id="1234261"/>
    <lineage>
        <taxon>Eukaryota</taxon>
        <taxon>Metazoa</taxon>
        <taxon>Spiralia</taxon>
        <taxon>Gnathifera</taxon>
        <taxon>Rotifera</taxon>
        <taxon>Eurotatoria</taxon>
        <taxon>Bdelloidea</taxon>
        <taxon>Philodinida</taxon>
        <taxon>Philodinidae</taxon>
        <taxon>Didymodactylos</taxon>
    </lineage>
</organism>
<name>A0A8S2F5R7_9BILA</name>